<feature type="transmembrane region" description="Helical" evidence="1">
    <location>
        <begin position="88"/>
        <end position="112"/>
    </location>
</feature>
<keyword evidence="1" id="KW-1133">Transmembrane helix</keyword>
<evidence type="ECO:0000313" key="2">
    <source>
        <dbReference type="EMBL" id="SHN04245.1"/>
    </source>
</evidence>
<keyword evidence="3" id="KW-1185">Reference proteome</keyword>
<proteinExistence type="predicted"/>
<gene>
    <name evidence="2" type="ORF">SAMN05443668_102689</name>
</gene>
<feature type="transmembrane region" description="Helical" evidence="1">
    <location>
        <begin position="28"/>
        <end position="45"/>
    </location>
</feature>
<dbReference type="Proteomes" id="UP000184440">
    <property type="component" value="Unassembled WGS sequence"/>
</dbReference>
<protein>
    <submittedName>
        <fullName evidence="2">Uncharacterized protein</fullName>
    </submittedName>
</protein>
<keyword evidence="1" id="KW-0472">Membrane</keyword>
<dbReference type="EMBL" id="FRCS01000002">
    <property type="protein sequence ID" value="SHN04245.1"/>
    <property type="molecule type" value="Genomic_DNA"/>
</dbReference>
<dbReference type="RefSeq" id="WP_143175115.1">
    <property type="nucleotide sequence ID" value="NZ_FRCS01000002.1"/>
</dbReference>
<evidence type="ECO:0000313" key="3">
    <source>
        <dbReference type="Proteomes" id="UP000184440"/>
    </source>
</evidence>
<evidence type="ECO:0000256" key="1">
    <source>
        <dbReference type="SAM" id="Phobius"/>
    </source>
</evidence>
<organism evidence="2 3">
    <name type="scientific">Cryptosporangium aurantiacum</name>
    <dbReference type="NCBI Taxonomy" id="134849"/>
    <lineage>
        <taxon>Bacteria</taxon>
        <taxon>Bacillati</taxon>
        <taxon>Actinomycetota</taxon>
        <taxon>Actinomycetes</taxon>
        <taxon>Cryptosporangiales</taxon>
        <taxon>Cryptosporangiaceae</taxon>
        <taxon>Cryptosporangium</taxon>
    </lineage>
</organism>
<name>A0A1M7NK43_9ACTN</name>
<feature type="transmembrane region" description="Helical" evidence="1">
    <location>
        <begin position="52"/>
        <end position="76"/>
    </location>
</feature>
<reference evidence="2 3" key="1">
    <citation type="submission" date="2016-11" db="EMBL/GenBank/DDBJ databases">
        <authorList>
            <person name="Jaros S."/>
            <person name="Januszkiewicz K."/>
            <person name="Wedrychowicz H."/>
        </authorList>
    </citation>
    <scope>NUCLEOTIDE SEQUENCE [LARGE SCALE GENOMIC DNA]</scope>
    <source>
        <strain evidence="2 3">DSM 46144</strain>
    </source>
</reference>
<accession>A0A1M7NK43</accession>
<dbReference type="AlphaFoldDB" id="A0A1M7NK43"/>
<keyword evidence="1" id="KW-0812">Transmembrane</keyword>
<sequence>MPITTIGQLSQNISAADATRVVNVAHDIAGYLLIVFAVLIVAVSGPRRRSRVFAILFASAIVLVVVTGCASPAAAASPGNETDDLTSITAWFGAVGMGLAALLLGTTVAMVAGALRLLAAAWSVVVAGLRAGAFLGLIVAVVLIAT</sequence>
<feature type="transmembrane region" description="Helical" evidence="1">
    <location>
        <begin position="119"/>
        <end position="145"/>
    </location>
</feature>